<evidence type="ECO:0000313" key="3">
    <source>
        <dbReference type="EMBL" id="PQJ13032.1"/>
    </source>
</evidence>
<dbReference type="AlphaFoldDB" id="A0A2S7T1D8"/>
<dbReference type="Pfam" id="PF18962">
    <property type="entry name" value="Por_Secre_tail"/>
    <property type="match status" value="1"/>
</dbReference>
<dbReference type="Gene3D" id="2.130.10.130">
    <property type="entry name" value="Integrin alpha, N-terminal"/>
    <property type="match status" value="1"/>
</dbReference>
<protein>
    <recommendedName>
        <fullName evidence="2">Secretion system C-terminal sorting domain-containing protein</fullName>
    </recommendedName>
</protein>
<accession>A0A2S7T1D8</accession>
<dbReference type="Pfam" id="PF13517">
    <property type="entry name" value="FG-GAP_3"/>
    <property type="match status" value="1"/>
</dbReference>
<keyword evidence="1" id="KW-0732">Signal</keyword>
<dbReference type="OrthoDB" id="600363at2"/>
<evidence type="ECO:0000313" key="4">
    <source>
        <dbReference type="Proteomes" id="UP000239872"/>
    </source>
</evidence>
<dbReference type="SUPFAM" id="SSF69318">
    <property type="entry name" value="Integrin alpha N-terminal domain"/>
    <property type="match status" value="1"/>
</dbReference>
<proteinExistence type="predicted"/>
<sequence>MKYILSICTLLISYYSIAQTRMYYPDNSVKVFSGTRELTLAWCGGLNNPQFTMGDLNNDGKQDLVVYEPGKGVKTFTNSGVAGSPIYTYAPEYALKFPPVYNYLVLADYNCDNIPDLFHEGGTGFSVYRGYYNSANMLCFAFYKDIYYTNVASSGAVNAFNNPQDIPAILDVDNDGDLDFISYDINGGYMNLYKNMRVEEGLPCDTIKAALKDKCWGKVYQGFYRGHYLGMSCNNSGLKQPVDTAGKQTHSGNTPCLFDWDMDGDYDYLDGSVSFNEMTFLKNGKLETGYPVDTMISQDTMWQTGGKRISLSTWPAAFNVDIDQDGKKDLLIAPNGGNTSENYKCVWFYKNMSTAGVPDWQFKSDTFLIDKMIEAGTAAYPMLFDYNKDGKPDLFVGSEGYMQSTGLMRSRISYYRNTSIAGSPSFTLESLDFLKIDTFNFQGAAPAFGDIDNDGKADMILGHTNGTLTYYKNMAATDTIQPNWQPMVTTLTDDTGGVINVGGRATPFIYDIDKDGKKDLVIGNLYGTVQYYQNITTTPGTIKLKLINTKLGHIKADPNQLFGCFSTPFIGRIDSSGRDYLLLGSNSGNIYRFDSIASGDTTLTYPLLESQYSFIDSTYLLYNHPSSPLGVYGNLRSSVTAGDVDGDGDYEMITGTIYGGLNFYKRKVQDHTEVVNVPENGIIHVFPNPVSGYVNINWSGIMQPSVQVSVINMAGQIVYTDNLPTNAQHASVNVAAFPAGIYVCVVNSGARSYYSKMTVIH</sequence>
<dbReference type="PANTHER" id="PTHR44103">
    <property type="entry name" value="PROPROTEIN CONVERTASE P"/>
    <property type="match status" value="1"/>
</dbReference>
<evidence type="ECO:0000256" key="1">
    <source>
        <dbReference type="ARBA" id="ARBA00022729"/>
    </source>
</evidence>
<evidence type="ECO:0000259" key="2">
    <source>
        <dbReference type="Pfam" id="PF18962"/>
    </source>
</evidence>
<keyword evidence="4" id="KW-1185">Reference proteome</keyword>
<comment type="caution">
    <text evidence="3">The sequence shown here is derived from an EMBL/GenBank/DDBJ whole genome shotgun (WGS) entry which is preliminary data.</text>
</comment>
<dbReference type="NCBIfam" id="TIGR04183">
    <property type="entry name" value="Por_Secre_tail"/>
    <property type="match status" value="1"/>
</dbReference>
<gene>
    <name evidence="3" type="ORF">CJD36_004615</name>
</gene>
<dbReference type="InterPro" id="IPR028994">
    <property type="entry name" value="Integrin_alpha_N"/>
</dbReference>
<organism evidence="3 4">
    <name type="scientific">Flavipsychrobacter stenotrophus</name>
    <dbReference type="NCBI Taxonomy" id="2077091"/>
    <lineage>
        <taxon>Bacteria</taxon>
        <taxon>Pseudomonadati</taxon>
        <taxon>Bacteroidota</taxon>
        <taxon>Chitinophagia</taxon>
        <taxon>Chitinophagales</taxon>
        <taxon>Chitinophagaceae</taxon>
        <taxon>Flavipsychrobacter</taxon>
    </lineage>
</organism>
<dbReference type="RefSeq" id="WP_105037916.1">
    <property type="nucleotide sequence ID" value="NZ_PPSL01000001.1"/>
</dbReference>
<reference evidence="3 4" key="1">
    <citation type="submission" date="2018-01" db="EMBL/GenBank/DDBJ databases">
        <title>A novel member of the phylum Bacteroidetes isolated from glacier ice.</title>
        <authorList>
            <person name="Liu Q."/>
            <person name="Xin Y.-H."/>
        </authorList>
    </citation>
    <scope>NUCLEOTIDE SEQUENCE [LARGE SCALE GENOMIC DNA]</scope>
    <source>
        <strain evidence="3 4">RB1R16</strain>
    </source>
</reference>
<dbReference type="PANTHER" id="PTHR44103:SF1">
    <property type="entry name" value="PROPROTEIN CONVERTASE P"/>
    <property type="match status" value="1"/>
</dbReference>
<dbReference type="EMBL" id="PPSL01000001">
    <property type="protein sequence ID" value="PQJ13032.1"/>
    <property type="molecule type" value="Genomic_DNA"/>
</dbReference>
<dbReference type="Proteomes" id="UP000239872">
    <property type="component" value="Unassembled WGS sequence"/>
</dbReference>
<feature type="domain" description="Secretion system C-terminal sorting" evidence="2">
    <location>
        <begin position="685"/>
        <end position="759"/>
    </location>
</feature>
<dbReference type="InterPro" id="IPR013517">
    <property type="entry name" value="FG-GAP"/>
</dbReference>
<name>A0A2S7T1D8_9BACT</name>
<dbReference type="InterPro" id="IPR026444">
    <property type="entry name" value="Secre_tail"/>
</dbReference>